<keyword evidence="3" id="KW-1185">Reference proteome</keyword>
<proteinExistence type="predicted"/>
<sequence>MTGNRSQLMNFASKFLGTVRFENNQIAKIMGVKHRGTSELVEDDEEEDDEEGDDKEDDEIEESLDSDRCELLVILRHQYDLSVMD</sequence>
<protein>
    <submittedName>
        <fullName evidence="2">Uncharacterized protein</fullName>
    </submittedName>
</protein>
<evidence type="ECO:0000256" key="1">
    <source>
        <dbReference type="SAM" id="MobiDB-lite"/>
    </source>
</evidence>
<dbReference type="EMBL" id="BQNB010014470">
    <property type="protein sequence ID" value="GJT28562.1"/>
    <property type="molecule type" value="Genomic_DNA"/>
</dbReference>
<feature type="compositionally biased region" description="Acidic residues" evidence="1">
    <location>
        <begin position="40"/>
        <end position="64"/>
    </location>
</feature>
<dbReference type="Proteomes" id="UP001151760">
    <property type="component" value="Unassembled WGS sequence"/>
</dbReference>
<accession>A0ABQ5CR24</accession>
<organism evidence="2 3">
    <name type="scientific">Tanacetum coccineum</name>
    <dbReference type="NCBI Taxonomy" id="301880"/>
    <lineage>
        <taxon>Eukaryota</taxon>
        <taxon>Viridiplantae</taxon>
        <taxon>Streptophyta</taxon>
        <taxon>Embryophyta</taxon>
        <taxon>Tracheophyta</taxon>
        <taxon>Spermatophyta</taxon>
        <taxon>Magnoliopsida</taxon>
        <taxon>eudicotyledons</taxon>
        <taxon>Gunneridae</taxon>
        <taxon>Pentapetalae</taxon>
        <taxon>asterids</taxon>
        <taxon>campanulids</taxon>
        <taxon>Asterales</taxon>
        <taxon>Asteraceae</taxon>
        <taxon>Asteroideae</taxon>
        <taxon>Anthemideae</taxon>
        <taxon>Anthemidinae</taxon>
        <taxon>Tanacetum</taxon>
    </lineage>
</organism>
<reference evidence="2" key="1">
    <citation type="journal article" date="2022" name="Int. J. Mol. Sci.">
        <title>Draft Genome of Tanacetum Coccineum: Genomic Comparison of Closely Related Tanacetum-Family Plants.</title>
        <authorList>
            <person name="Yamashiro T."/>
            <person name="Shiraishi A."/>
            <person name="Nakayama K."/>
            <person name="Satake H."/>
        </authorList>
    </citation>
    <scope>NUCLEOTIDE SEQUENCE</scope>
</reference>
<comment type="caution">
    <text evidence="2">The sequence shown here is derived from an EMBL/GenBank/DDBJ whole genome shotgun (WGS) entry which is preliminary data.</text>
</comment>
<gene>
    <name evidence="2" type="ORF">Tco_0908837</name>
</gene>
<evidence type="ECO:0000313" key="2">
    <source>
        <dbReference type="EMBL" id="GJT28562.1"/>
    </source>
</evidence>
<reference evidence="2" key="2">
    <citation type="submission" date="2022-01" db="EMBL/GenBank/DDBJ databases">
        <authorList>
            <person name="Yamashiro T."/>
            <person name="Shiraishi A."/>
            <person name="Satake H."/>
            <person name="Nakayama K."/>
        </authorList>
    </citation>
    <scope>NUCLEOTIDE SEQUENCE</scope>
</reference>
<feature type="region of interest" description="Disordered" evidence="1">
    <location>
        <begin position="36"/>
        <end position="64"/>
    </location>
</feature>
<evidence type="ECO:0000313" key="3">
    <source>
        <dbReference type="Proteomes" id="UP001151760"/>
    </source>
</evidence>
<name>A0ABQ5CR24_9ASTR</name>